<dbReference type="AlphaFoldDB" id="A0A5S9QHC3"/>
<organism evidence="1 2">
    <name type="scientific">BD1-7 clade bacterium</name>
    <dbReference type="NCBI Taxonomy" id="2029982"/>
    <lineage>
        <taxon>Bacteria</taxon>
        <taxon>Pseudomonadati</taxon>
        <taxon>Pseudomonadota</taxon>
        <taxon>Gammaproteobacteria</taxon>
        <taxon>Cellvibrionales</taxon>
        <taxon>Spongiibacteraceae</taxon>
        <taxon>BD1-7 clade</taxon>
    </lineage>
</organism>
<name>A0A5S9QHC3_9GAMM</name>
<protein>
    <submittedName>
        <fullName evidence="1">Uncharacterized protein</fullName>
    </submittedName>
</protein>
<evidence type="ECO:0000313" key="2">
    <source>
        <dbReference type="Proteomes" id="UP000434580"/>
    </source>
</evidence>
<proteinExistence type="predicted"/>
<sequence>MSVFERVPGFFVLARLLSLLASFADKLAAISLTISAQGCSY</sequence>
<evidence type="ECO:0000313" key="1">
    <source>
        <dbReference type="EMBL" id="CAA0116860.1"/>
    </source>
</evidence>
<dbReference type="EMBL" id="CACSII010000019">
    <property type="protein sequence ID" value="CAA0116860.1"/>
    <property type="molecule type" value="Genomic_DNA"/>
</dbReference>
<dbReference type="Proteomes" id="UP000434580">
    <property type="component" value="Unassembled WGS sequence"/>
</dbReference>
<reference evidence="1 2" key="1">
    <citation type="submission" date="2019-11" db="EMBL/GenBank/DDBJ databases">
        <authorList>
            <person name="Holert J."/>
        </authorList>
    </citation>
    <scope>NUCLEOTIDE SEQUENCE [LARGE SCALE GENOMIC DNA]</scope>
    <source>
        <strain evidence="1">BC5_2</strain>
    </source>
</reference>
<accession>A0A5S9QHC3</accession>
<gene>
    <name evidence="1" type="ORF">DPBNPPHM_02124</name>
</gene>